<keyword evidence="1" id="KW-0812">Transmembrane</keyword>
<protein>
    <submittedName>
        <fullName evidence="2">Viroporin-like protein</fullName>
    </submittedName>
</protein>
<keyword evidence="1" id="KW-1133">Transmembrane helix</keyword>
<keyword evidence="1" id="KW-0472">Membrane</keyword>
<evidence type="ECO:0000313" key="2">
    <source>
        <dbReference type="EMBL" id="UTQ50617.1"/>
    </source>
</evidence>
<dbReference type="EMBL" id="OL472125">
    <property type="protein sequence ID" value="UTQ50617.1"/>
    <property type="molecule type" value="Viral_cRNA"/>
</dbReference>
<accession>A0AAE9MT95</accession>
<keyword evidence="3" id="KW-1185">Reference proteome</keyword>
<proteinExistence type="predicted"/>
<sequence length="51" mass="5942">MDLIKLESSCSCLICTLTLCILVLSAILSMLKRVDLLWKRKMTKIMTYHHM</sequence>
<gene>
    <name evidence="2" type="primary">p8</name>
</gene>
<dbReference type="Proteomes" id="UP001256108">
    <property type="component" value="Segment"/>
</dbReference>
<feature type="transmembrane region" description="Helical" evidence="1">
    <location>
        <begin position="6"/>
        <end position="31"/>
    </location>
</feature>
<organism evidence="2 3">
    <name type="scientific">Taraxacum cytorhabdovirus 1</name>
    <dbReference type="NCBI Taxonomy" id="2950880"/>
    <lineage>
        <taxon>Viruses</taxon>
        <taxon>Riboviria</taxon>
        <taxon>Orthornavirae</taxon>
        <taxon>Negarnaviricota</taxon>
        <taxon>Haploviricotina</taxon>
        <taxon>Monjiviricetes</taxon>
        <taxon>Mononegavirales</taxon>
        <taxon>Rhabdoviridae</taxon>
        <taxon>Betarhabdovirinae</taxon>
        <taxon>Alphacytorhabdovirus</taxon>
        <taxon>Alphacytorhabdovirus taraxaci</taxon>
    </lineage>
</organism>
<name>A0AAE9MT95_9RHAB</name>
<evidence type="ECO:0000313" key="3">
    <source>
        <dbReference type="Proteomes" id="UP001256108"/>
    </source>
</evidence>
<evidence type="ECO:0000256" key="1">
    <source>
        <dbReference type="SAM" id="Phobius"/>
    </source>
</evidence>
<reference evidence="2" key="1">
    <citation type="journal article" date="2022" name="bioRxiv">
        <title>In-depth study of tomato and weed viromes reveals undiscovered plant virus diversity in an agroecosystem.</title>
        <authorList>
            <person name="Rivarez M.P.S."/>
            <person name="Pecman A."/>
            <person name="Bacnik K."/>
            <person name="Maksimovic Carvalho Ferreira O."/>
            <person name="Vucurovic A."/>
            <person name="Seljak G."/>
            <person name="Mehle N."/>
            <person name="Gutierrez-Aguirre I."/>
            <person name="Ravnikar M."/>
            <person name="Kutnjak D."/>
        </authorList>
    </citation>
    <scope>NUCLEOTIDE SEQUENCE</scope>
    <source>
        <strain evidence="2">PLE20SW</strain>
    </source>
</reference>